<dbReference type="Proteomes" id="UP001595906">
    <property type="component" value="Unassembled WGS sequence"/>
</dbReference>
<keyword evidence="1" id="KW-0732">Signal</keyword>
<dbReference type="InterPro" id="IPR013783">
    <property type="entry name" value="Ig-like_fold"/>
</dbReference>
<feature type="signal peptide" evidence="1">
    <location>
        <begin position="1"/>
        <end position="18"/>
    </location>
</feature>
<comment type="caution">
    <text evidence="3">The sequence shown here is derived from an EMBL/GenBank/DDBJ whole genome shotgun (WGS) entry which is preliminary data.</text>
</comment>
<proteinExistence type="predicted"/>
<evidence type="ECO:0000259" key="2">
    <source>
        <dbReference type="Pfam" id="PF18962"/>
    </source>
</evidence>
<dbReference type="Pfam" id="PF18962">
    <property type="entry name" value="Por_Secre_tail"/>
    <property type="match status" value="1"/>
</dbReference>
<keyword evidence="4" id="KW-1185">Reference proteome</keyword>
<accession>A0ABV8PUM5</accession>
<dbReference type="Gene3D" id="2.60.40.10">
    <property type="entry name" value="Immunoglobulins"/>
    <property type="match status" value="1"/>
</dbReference>
<dbReference type="InterPro" id="IPR026444">
    <property type="entry name" value="Secre_tail"/>
</dbReference>
<gene>
    <name evidence="3" type="ORF">ACFOW1_00955</name>
</gene>
<protein>
    <submittedName>
        <fullName evidence="3">Beta strand repeat-containing protein</fullName>
    </submittedName>
</protein>
<organism evidence="3 4">
    <name type="scientific">Parasediminibacterium paludis</name>
    <dbReference type="NCBI Taxonomy" id="908966"/>
    <lineage>
        <taxon>Bacteria</taxon>
        <taxon>Pseudomonadati</taxon>
        <taxon>Bacteroidota</taxon>
        <taxon>Chitinophagia</taxon>
        <taxon>Chitinophagales</taxon>
        <taxon>Chitinophagaceae</taxon>
        <taxon>Parasediminibacterium</taxon>
    </lineage>
</organism>
<reference evidence="4" key="1">
    <citation type="journal article" date="2019" name="Int. J. Syst. Evol. Microbiol.">
        <title>The Global Catalogue of Microorganisms (GCM) 10K type strain sequencing project: providing services to taxonomists for standard genome sequencing and annotation.</title>
        <authorList>
            <consortium name="The Broad Institute Genomics Platform"/>
            <consortium name="The Broad Institute Genome Sequencing Center for Infectious Disease"/>
            <person name="Wu L."/>
            <person name="Ma J."/>
        </authorList>
    </citation>
    <scope>NUCLEOTIDE SEQUENCE [LARGE SCALE GENOMIC DNA]</scope>
    <source>
        <strain evidence="4">CECT 8010</strain>
    </source>
</reference>
<feature type="chain" id="PRO_5045416822" evidence="1">
    <location>
        <begin position="19"/>
        <end position="1615"/>
    </location>
</feature>
<dbReference type="NCBIfam" id="TIGR04183">
    <property type="entry name" value="Por_Secre_tail"/>
    <property type="match status" value="1"/>
</dbReference>
<dbReference type="SUPFAM" id="SSF49344">
    <property type="entry name" value="CBD9-like"/>
    <property type="match status" value="1"/>
</dbReference>
<dbReference type="RefSeq" id="WP_379011594.1">
    <property type="nucleotide sequence ID" value="NZ_JBHSDC010000002.1"/>
</dbReference>
<feature type="domain" description="Secretion system C-terminal sorting" evidence="2">
    <location>
        <begin position="1538"/>
        <end position="1613"/>
    </location>
</feature>
<evidence type="ECO:0000313" key="3">
    <source>
        <dbReference type="EMBL" id="MFC4230440.1"/>
    </source>
</evidence>
<name>A0ABV8PUM5_9BACT</name>
<evidence type="ECO:0000256" key="1">
    <source>
        <dbReference type="SAM" id="SignalP"/>
    </source>
</evidence>
<dbReference type="EMBL" id="JBHSDC010000002">
    <property type="protein sequence ID" value="MFC4230440.1"/>
    <property type="molecule type" value="Genomic_DNA"/>
</dbReference>
<evidence type="ECO:0000313" key="4">
    <source>
        <dbReference type="Proteomes" id="UP001595906"/>
    </source>
</evidence>
<sequence length="1615" mass="166065">MKKTLLFLLIMISNWGFAQSNHTVNFTGSSSDFNGSEKYSAQGSGQNTDYYITFDGSNLYIGAFRTSGSTFGSTDNLAIYIDTDPNATPTSGTGTSIGQTYNGVSVSLPFSANYNVHAEQSYQEARSFGSSWASTITGPTYYTTTTSREVKIPFSSIGSPNSIYLTMWMGYMNGFYSNAPGTNISAVQNPTITNYFGGIGLSSAGCIPKNITNTPITDILTNGNPAAGATYGKVSISSGTNTAAGNFSVASGGSISITSGTLTLGSNTLTMGAGSTIDNSGGTFVTTGSTLSSSGDITFSGTSAITLNTISLTTGSTVNVATNTTISTNFTLGSGATYNFSFTGDKTFTTAGITTTGSNILNLLNGGSSPNSKFITTSALSIGTGTTFSLGTSALPLQVNSDVTLNGTGNLTLGSNVGGDIYLTGNWSRASGVITFNSRAVTFNGTGTQTISAGTPPNNFDYLAINNSGGNVQLLNAVSIANDLQLFTGTLDLNQQTLTLNNFSANIQLGTGSNTASTESIISTGGTGTITIPTTKTTTITKNGNTGTPTFTFGNNVLVDVIGTFNPSNITTITFASGSTLRLSGGTVSNNSPSYSSGANLIYNGFGNASGFNPSNVGLEWPASNSPTNITLSSESNSFIALASSRTITGNFTLGTGTALKGNSTTLTLSGGTNISPTTFSNSGTMYGEYSSSLLNLTFSGYTQLSGTTGYLDAKAYTISGTLDCANIGLNTNSNTGGNGSVTISSTGTLKTTNVNGLYDGTTNNTTIRFSSSLMNAPTINPTSTVEYNAASGNQVISPLTYGNLILSGAGSRTLGGSITVTIGTLAVPTGITLNTNTSSNVITGMVNIQSGATFAVAQPGGINGAVSNSSSSTFSTSANYTFNGTSSQVFGAALPITVNNLTISNGNASLALNGNQTITGALTLSGGTKLVIGSNTLTLNGTFSGDASNCLKTTTASNISIGGSSAVGTLYFDAANNALNNLAINNSYTSGAAITLGNALNVSGVITPTAGQLAAGNNLTLLSTTNTGGGAIGAATGNTFTTNYITGSVTVQRYTQAQRGYRTIANPFNSAQALSQLTNTIRITGLTATNGTYGVNTGNPSAFYYDPTKPAGTSSVLQPITSATDASHWPVGSALYVFIRGNGMEGSGGPGSGNYSGGISPVTLSMSGGTINQGSITVNLPSYTSASADNYNLIGNPYPCPVNLKNVVNISGFGNVYVYDPLGNTGLSDKYTIRGGFHVYSTNSDIIIPTLGGFYIQSTGTTPTSITFNESDKTTSLTPTYTTFGVGTTTPHIRLSISTTNGNVDDLKFGFNANSTAMAKDFYDAPKLSNSLFDFYSLSSDKQRLAIDYRNSNTLDSIIPLGISTNIQGNYTLNLAELSGLPNIQLVLRDKLLKTETPLSQVGDSYSFTITADTATKGDNRFELGLLSTTVLPVTITDITAQLQTNKTVAVNWTSATEVNLANYNIQRSLDGTNFSTIGKVAAKGAGAYNYIDDLSSINTQATTLYYRLEAVDNNGSKSYSKVVNCQLAATSTSINIYPNPVQSILHAQITATNAGTVKISVIDAQGKVVATQKTTVVIGINSIAVPVAPLTAGNYMLEIESANGKQQQRFVKE</sequence>